<evidence type="ECO:0000313" key="2">
    <source>
        <dbReference type="Proteomes" id="UP001055879"/>
    </source>
</evidence>
<dbReference type="EMBL" id="CM042059">
    <property type="protein sequence ID" value="KAI3680882.1"/>
    <property type="molecule type" value="Genomic_DNA"/>
</dbReference>
<dbReference type="Proteomes" id="UP001055879">
    <property type="component" value="Linkage Group LG13"/>
</dbReference>
<organism evidence="1 2">
    <name type="scientific">Arctium lappa</name>
    <name type="common">Greater burdock</name>
    <name type="synonym">Lappa major</name>
    <dbReference type="NCBI Taxonomy" id="4217"/>
    <lineage>
        <taxon>Eukaryota</taxon>
        <taxon>Viridiplantae</taxon>
        <taxon>Streptophyta</taxon>
        <taxon>Embryophyta</taxon>
        <taxon>Tracheophyta</taxon>
        <taxon>Spermatophyta</taxon>
        <taxon>Magnoliopsida</taxon>
        <taxon>eudicotyledons</taxon>
        <taxon>Gunneridae</taxon>
        <taxon>Pentapetalae</taxon>
        <taxon>asterids</taxon>
        <taxon>campanulids</taxon>
        <taxon>Asterales</taxon>
        <taxon>Asteraceae</taxon>
        <taxon>Carduoideae</taxon>
        <taxon>Cardueae</taxon>
        <taxon>Arctiinae</taxon>
        <taxon>Arctium</taxon>
    </lineage>
</organism>
<sequence length="775" mass="88248">MNFLRCFCIEDFQMGKSTHSGFFSSDLLPSLGANFNRSAPLKKYTVSPFDRRYRAWEMFLVILVVYSAWISPFDFAFLDDKEGALRIFDNIVNGFFAIDIVLTFFVAYLDSQSYVLVDDHKKIAVRYLSTWFILDVSSTVPFRSLSLLCTDRKSEIGFKVLSMLRLWRLRRVSSLFARLEKDIRFNYFWIRCTKLTSVTLFAVHCAGCFNYLIADRYPDPDRTWIGAVYPDFKNDSIWNRYVTALYWSIVTLTTTGYGDFHAENTREMLFDIFYMLFNLGLTAYLIGNMTNLVVHWTGNTRDFRDKVAAASEFAKRNQLPPQIKDQILSHICLDYKTEGLKQQDTLNCLPKAIRASISRHLFYPIVQNVHLFRGISHECLFQLVSEMEAEYFPPKEVVILQNEIPTNLYILVTGAVDIIANNDGQDQIVGKAVSGEMFGETGVLYNTPQPFTFQTTEISQMLRMDGSSLLRIIHTNTQDGFIIMNNFYMKLKGLESFGHASQPNNPALVSSERSHGGLTMENFSSDLRNYPSADQVTMEPSDIDYLDSGDIEKQEQMNNSIPNKNEMNVNSPSEDGQTALHVAVKKGHLEMARLLLEGGANINKPDVRGCKPKSLAQQQGNKSIYDLLLNHENRRNEHKIEFIDSETTNSILTSRYLPKTNRDPSCSTSLAEPVFLSSSSSTSYTDGKVKKLMKRVTIHANFQESASEKQLPKLMVLPDSLEELLIFAGQKFGGQNFAKVVNSENAEIDDLSVIRDGDHLFLLPNDCECRDYNVT</sequence>
<evidence type="ECO:0000313" key="1">
    <source>
        <dbReference type="EMBL" id="KAI3680882.1"/>
    </source>
</evidence>
<protein>
    <submittedName>
        <fullName evidence="1">Uncharacterized protein</fullName>
    </submittedName>
</protein>
<keyword evidence="2" id="KW-1185">Reference proteome</keyword>
<reference evidence="2" key="1">
    <citation type="journal article" date="2022" name="Mol. Ecol. Resour.">
        <title>The genomes of chicory, endive, great burdock and yacon provide insights into Asteraceae palaeo-polyploidization history and plant inulin production.</title>
        <authorList>
            <person name="Fan W."/>
            <person name="Wang S."/>
            <person name="Wang H."/>
            <person name="Wang A."/>
            <person name="Jiang F."/>
            <person name="Liu H."/>
            <person name="Zhao H."/>
            <person name="Xu D."/>
            <person name="Zhang Y."/>
        </authorList>
    </citation>
    <scope>NUCLEOTIDE SEQUENCE [LARGE SCALE GENOMIC DNA]</scope>
    <source>
        <strain evidence="2">cv. Niubang</strain>
    </source>
</reference>
<name>A0ACB8Y7K8_ARCLA</name>
<accession>A0ACB8Y7K8</accession>
<gene>
    <name evidence="1" type="ORF">L6452_35660</name>
</gene>
<comment type="caution">
    <text evidence="1">The sequence shown here is derived from an EMBL/GenBank/DDBJ whole genome shotgun (WGS) entry which is preliminary data.</text>
</comment>
<proteinExistence type="predicted"/>
<reference evidence="1 2" key="2">
    <citation type="journal article" date="2022" name="Mol. Ecol. Resour.">
        <title>The genomes of chicory, endive, great burdock and yacon provide insights into Asteraceae paleo-polyploidization history and plant inulin production.</title>
        <authorList>
            <person name="Fan W."/>
            <person name="Wang S."/>
            <person name="Wang H."/>
            <person name="Wang A."/>
            <person name="Jiang F."/>
            <person name="Liu H."/>
            <person name="Zhao H."/>
            <person name="Xu D."/>
            <person name="Zhang Y."/>
        </authorList>
    </citation>
    <scope>NUCLEOTIDE SEQUENCE [LARGE SCALE GENOMIC DNA]</scope>
    <source>
        <strain evidence="2">cv. Niubang</strain>
    </source>
</reference>